<keyword evidence="2 4" id="KW-0479">Metal-binding</keyword>
<comment type="similarity">
    <text evidence="1 4">Belongs to the alpha-carbonic anhydrase family.</text>
</comment>
<dbReference type="PANTHER" id="PTHR18952:SF208">
    <property type="entry name" value="CARBONIC ANHYDRASE XA-RELATED"/>
    <property type="match status" value="1"/>
</dbReference>
<proteinExistence type="inferred from homology"/>
<dbReference type="CDD" id="cd00326">
    <property type="entry name" value="alpha_CA"/>
    <property type="match status" value="1"/>
</dbReference>
<gene>
    <name evidence="7" type="primary">LOC136079898</name>
</gene>
<dbReference type="PANTHER" id="PTHR18952">
    <property type="entry name" value="CARBONIC ANHYDRASE"/>
    <property type="match status" value="1"/>
</dbReference>
<keyword evidence="6" id="KW-1185">Reference proteome</keyword>
<dbReference type="InterPro" id="IPR023561">
    <property type="entry name" value="Carbonic_anhydrase_a-class"/>
</dbReference>
<sequence length="330" mass="37647">MKLVMLFTIVCSSMVRSNTLSQENNANFDEELDASQEELMGFDLPSNAPKRSGDLDFSYNTETKDVKKNGPNYWSKISDKCGGKFQSPINIVTNRGSVNGKLRNPTRRIKITFPGESSSTLENNGHTLQLTINKNNPKLFAFTSRISKEYNLKQIHFHFGCKLDERITGSEHRIDGKAFDLEVHFVFQDNNKVVSVVGVLFNEPIPSNATNNDIKSPLKRLSSRVLRFKGKKKINFSNDVLKSLLPEDIYGELGTNNYYSYKGSLTTPPCTEEVRWKVIADPKLIQKEFMKFLRKLPSHTNHEVNGLLCDNSRPIQNYQHTVYYKHENAI</sequence>
<dbReference type="PROSITE" id="PS00162">
    <property type="entry name" value="ALPHA_CA_1"/>
    <property type="match status" value="1"/>
</dbReference>
<dbReference type="SUPFAM" id="SSF51069">
    <property type="entry name" value="Carbonic anhydrase"/>
    <property type="match status" value="1"/>
</dbReference>
<dbReference type="EC" id="4.2.1.1" evidence="4"/>
<keyword evidence="4" id="KW-0732">Signal</keyword>
<evidence type="ECO:0000313" key="6">
    <source>
        <dbReference type="Proteomes" id="UP001652625"/>
    </source>
</evidence>
<dbReference type="GeneID" id="136079898"/>
<protein>
    <recommendedName>
        <fullName evidence="4">Carbonic anhydrase</fullName>
        <ecNumber evidence="4">4.2.1.1</ecNumber>
    </recommendedName>
</protein>
<keyword evidence="3 4" id="KW-0862">Zinc</keyword>
<evidence type="ECO:0000256" key="2">
    <source>
        <dbReference type="ARBA" id="ARBA00022723"/>
    </source>
</evidence>
<dbReference type="Gene3D" id="3.10.200.10">
    <property type="entry name" value="Alpha carbonic anhydrase"/>
    <property type="match status" value="1"/>
</dbReference>
<dbReference type="InterPro" id="IPR001148">
    <property type="entry name" value="CA_dom"/>
</dbReference>
<accession>A0ABM4BU20</accession>
<feature type="domain" description="Alpha-carbonic anhydrase" evidence="5">
    <location>
        <begin position="55"/>
        <end position="327"/>
    </location>
</feature>
<dbReference type="InterPro" id="IPR018338">
    <property type="entry name" value="Carbonic_anhydrase_a-class_CS"/>
</dbReference>
<dbReference type="SMART" id="SM01057">
    <property type="entry name" value="Carb_anhydrase"/>
    <property type="match status" value="1"/>
</dbReference>
<dbReference type="Pfam" id="PF00194">
    <property type="entry name" value="Carb_anhydrase"/>
    <property type="match status" value="1"/>
</dbReference>
<evidence type="ECO:0000256" key="1">
    <source>
        <dbReference type="ARBA" id="ARBA00010718"/>
    </source>
</evidence>
<reference evidence="7" key="1">
    <citation type="submission" date="2025-08" db="UniProtKB">
        <authorList>
            <consortium name="RefSeq"/>
        </authorList>
    </citation>
    <scope>IDENTIFICATION</scope>
</reference>
<evidence type="ECO:0000259" key="5">
    <source>
        <dbReference type="PROSITE" id="PS51144"/>
    </source>
</evidence>
<name>A0ABM4BU20_HYDVU</name>
<comment type="cofactor">
    <cofactor evidence="4">
        <name>Zn(2+)</name>
        <dbReference type="ChEBI" id="CHEBI:29105"/>
    </cofactor>
</comment>
<keyword evidence="4" id="KW-0456">Lyase</keyword>
<comment type="catalytic activity">
    <reaction evidence="4">
        <text>hydrogencarbonate + H(+) = CO2 + H2O</text>
        <dbReference type="Rhea" id="RHEA:10748"/>
        <dbReference type="ChEBI" id="CHEBI:15377"/>
        <dbReference type="ChEBI" id="CHEBI:15378"/>
        <dbReference type="ChEBI" id="CHEBI:16526"/>
        <dbReference type="ChEBI" id="CHEBI:17544"/>
        <dbReference type="EC" id="4.2.1.1"/>
    </reaction>
</comment>
<dbReference type="PROSITE" id="PS51144">
    <property type="entry name" value="ALPHA_CA_2"/>
    <property type="match status" value="1"/>
</dbReference>
<evidence type="ECO:0000313" key="7">
    <source>
        <dbReference type="RefSeq" id="XP_065652647.1"/>
    </source>
</evidence>
<feature type="signal peptide" evidence="4">
    <location>
        <begin position="1"/>
        <end position="17"/>
    </location>
</feature>
<comment type="function">
    <text evidence="4">Reversible hydration of carbon dioxide.</text>
</comment>
<dbReference type="Proteomes" id="UP001652625">
    <property type="component" value="Chromosome 04"/>
</dbReference>
<evidence type="ECO:0000256" key="4">
    <source>
        <dbReference type="RuleBase" id="RU367011"/>
    </source>
</evidence>
<dbReference type="RefSeq" id="XP_065652647.1">
    <property type="nucleotide sequence ID" value="XM_065796575.1"/>
</dbReference>
<organism evidence="6 7">
    <name type="scientific">Hydra vulgaris</name>
    <name type="common">Hydra</name>
    <name type="synonym">Hydra attenuata</name>
    <dbReference type="NCBI Taxonomy" id="6087"/>
    <lineage>
        <taxon>Eukaryota</taxon>
        <taxon>Metazoa</taxon>
        <taxon>Cnidaria</taxon>
        <taxon>Hydrozoa</taxon>
        <taxon>Hydroidolina</taxon>
        <taxon>Anthoathecata</taxon>
        <taxon>Aplanulata</taxon>
        <taxon>Hydridae</taxon>
        <taxon>Hydra</taxon>
    </lineage>
</organism>
<dbReference type="InterPro" id="IPR036398">
    <property type="entry name" value="CA_dom_sf"/>
</dbReference>
<evidence type="ECO:0000256" key="3">
    <source>
        <dbReference type="ARBA" id="ARBA00022833"/>
    </source>
</evidence>
<feature type="chain" id="PRO_5044972019" description="Carbonic anhydrase" evidence="4">
    <location>
        <begin position="18"/>
        <end position="330"/>
    </location>
</feature>